<comment type="caution">
    <text evidence="1">The sequence shown here is derived from an EMBL/GenBank/DDBJ whole genome shotgun (WGS) entry which is preliminary data.</text>
</comment>
<evidence type="ECO:0008006" key="3">
    <source>
        <dbReference type="Google" id="ProtNLM"/>
    </source>
</evidence>
<dbReference type="EMBL" id="JBHLWN010000049">
    <property type="protein sequence ID" value="MFC0213318.1"/>
    <property type="molecule type" value="Genomic_DNA"/>
</dbReference>
<keyword evidence="2" id="KW-1185">Reference proteome</keyword>
<evidence type="ECO:0000313" key="1">
    <source>
        <dbReference type="EMBL" id="MFC0213318.1"/>
    </source>
</evidence>
<proteinExistence type="predicted"/>
<reference evidence="1 2" key="1">
    <citation type="submission" date="2024-09" db="EMBL/GenBank/DDBJ databases">
        <authorList>
            <person name="Sun Q."/>
            <person name="Mori K."/>
        </authorList>
    </citation>
    <scope>NUCLEOTIDE SEQUENCE [LARGE SCALE GENOMIC DNA]</scope>
    <source>
        <strain evidence="1 2">CCM 7759</strain>
    </source>
</reference>
<dbReference type="RefSeq" id="WP_377470615.1">
    <property type="nucleotide sequence ID" value="NZ_JBHLWN010000049.1"/>
</dbReference>
<organism evidence="1 2">
    <name type="scientific">Paenibacillus chartarius</name>
    <dbReference type="NCBI Taxonomy" id="747481"/>
    <lineage>
        <taxon>Bacteria</taxon>
        <taxon>Bacillati</taxon>
        <taxon>Bacillota</taxon>
        <taxon>Bacilli</taxon>
        <taxon>Bacillales</taxon>
        <taxon>Paenibacillaceae</taxon>
        <taxon>Paenibacillus</taxon>
    </lineage>
</organism>
<protein>
    <recommendedName>
        <fullName evidence="3">Transposase</fullName>
    </recommendedName>
</protein>
<name>A0ABV6DL39_9BACL</name>
<dbReference type="Proteomes" id="UP001589776">
    <property type="component" value="Unassembled WGS sequence"/>
</dbReference>
<gene>
    <name evidence="1" type="ORF">ACFFK0_12790</name>
</gene>
<sequence length="91" mass="10089">MNEPKMKKPMDTLEFLRQDAAAKTAYNARMKALSDEKSRIEGAMQEGRTVGIEEVKAKIAAKLLAMGMDIQIVAEATELSVEEIQTLNPLH</sequence>
<accession>A0ABV6DL39</accession>
<evidence type="ECO:0000313" key="2">
    <source>
        <dbReference type="Proteomes" id="UP001589776"/>
    </source>
</evidence>